<dbReference type="PANTHER" id="PTHR46225">
    <property type="entry name" value="C3H4 TYPE ZINC FINGER PROTEIN"/>
    <property type="match status" value="1"/>
</dbReference>
<dbReference type="AlphaFoldDB" id="R0I1S3"/>
<feature type="transmembrane region" description="Helical" evidence="1">
    <location>
        <begin position="97"/>
        <end position="122"/>
    </location>
</feature>
<keyword evidence="1" id="KW-1133">Transmembrane helix</keyword>
<dbReference type="Proteomes" id="UP000029121">
    <property type="component" value="Unassembled WGS sequence"/>
</dbReference>
<dbReference type="OrthoDB" id="1105732at2759"/>
<keyword evidence="1" id="KW-0472">Membrane</keyword>
<feature type="transmembrane region" description="Helical" evidence="1">
    <location>
        <begin position="142"/>
        <end position="160"/>
    </location>
</feature>
<feature type="transmembrane region" description="Helical" evidence="1">
    <location>
        <begin position="65"/>
        <end position="85"/>
    </location>
</feature>
<protein>
    <recommendedName>
        <fullName evidence="4">Transmembrane protein</fullName>
    </recommendedName>
</protein>
<reference evidence="3" key="1">
    <citation type="journal article" date="2013" name="Nat. Genet.">
        <title>The Capsella rubella genome and the genomic consequences of rapid mating system evolution.</title>
        <authorList>
            <person name="Slotte T."/>
            <person name="Hazzouri K.M."/>
            <person name="Agren J.A."/>
            <person name="Koenig D."/>
            <person name="Maumus F."/>
            <person name="Guo Y.L."/>
            <person name="Steige K."/>
            <person name="Platts A.E."/>
            <person name="Escobar J.S."/>
            <person name="Newman L.K."/>
            <person name="Wang W."/>
            <person name="Mandakova T."/>
            <person name="Vello E."/>
            <person name="Smith L.M."/>
            <person name="Henz S.R."/>
            <person name="Steffen J."/>
            <person name="Takuno S."/>
            <person name="Brandvain Y."/>
            <person name="Coop G."/>
            <person name="Andolfatto P."/>
            <person name="Hu T.T."/>
            <person name="Blanchette M."/>
            <person name="Clark R.M."/>
            <person name="Quesneville H."/>
            <person name="Nordborg M."/>
            <person name="Gaut B.S."/>
            <person name="Lysak M.A."/>
            <person name="Jenkins J."/>
            <person name="Grimwood J."/>
            <person name="Chapman J."/>
            <person name="Prochnik S."/>
            <person name="Shu S."/>
            <person name="Rokhsar D."/>
            <person name="Schmutz J."/>
            <person name="Weigel D."/>
            <person name="Wright S.I."/>
        </authorList>
    </citation>
    <scope>NUCLEOTIDE SEQUENCE [LARGE SCALE GENOMIC DNA]</scope>
    <source>
        <strain evidence="3">cv. Monte Gargano</strain>
    </source>
</reference>
<feature type="transmembrane region" description="Helical" evidence="1">
    <location>
        <begin position="223"/>
        <end position="249"/>
    </location>
</feature>
<name>R0I1S3_9BRAS</name>
<gene>
    <name evidence="2" type="ORF">CARUB_v10010088mg</name>
</gene>
<dbReference type="STRING" id="81985.R0I1S3"/>
<organism evidence="2 3">
    <name type="scientific">Capsella rubella</name>
    <dbReference type="NCBI Taxonomy" id="81985"/>
    <lineage>
        <taxon>Eukaryota</taxon>
        <taxon>Viridiplantae</taxon>
        <taxon>Streptophyta</taxon>
        <taxon>Embryophyta</taxon>
        <taxon>Tracheophyta</taxon>
        <taxon>Spermatophyta</taxon>
        <taxon>Magnoliopsida</taxon>
        <taxon>eudicotyledons</taxon>
        <taxon>Gunneridae</taxon>
        <taxon>Pentapetalae</taxon>
        <taxon>rosids</taxon>
        <taxon>malvids</taxon>
        <taxon>Brassicales</taxon>
        <taxon>Brassicaceae</taxon>
        <taxon>Camelineae</taxon>
        <taxon>Capsella</taxon>
    </lineage>
</organism>
<dbReference type="PANTHER" id="PTHR46225:SF13">
    <property type="entry name" value="E3 UBIQUITIN-PROTEIN LIGASE-RELATED"/>
    <property type="match status" value="1"/>
</dbReference>
<evidence type="ECO:0000256" key="1">
    <source>
        <dbReference type="SAM" id="Phobius"/>
    </source>
</evidence>
<proteinExistence type="predicted"/>
<keyword evidence="3" id="KW-1185">Reference proteome</keyword>
<evidence type="ECO:0008006" key="4">
    <source>
        <dbReference type="Google" id="ProtNLM"/>
    </source>
</evidence>
<evidence type="ECO:0000313" key="2">
    <source>
        <dbReference type="EMBL" id="EOA36189.1"/>
    </source>
</evidence>
<sequence length="252" mass="28270">MESPLLTTKSEHNVDDFTIHGDSSSNEEHIVDVTAHGDSSSADEQTPHDKGVQCSDIFTFRTVRVLVEFVVALVQIAAAIAVLSLTKDEQQPSQKTLLTLIVSYTGCCVASLPVLGLRFSHYYRSVSSETRIYTVVDSLKKMLEYFFVGWAVVLSWHLINNSSSLDNTTQQFWLCMAFLAISCILHVLPNLPCAAVCFLYPMILRVTQSIDFLDDITDTVDDINWTIFLYFGISISVIFCICSCCCCCFRRR</sequence>
<accession>R0I1S3</accession>
<dbReference type="EMBL" id="KB870805">
    <property type="protein sequence ID" value="EOA36189.1"/>
    <property type="molecule type" value="Genomic_DNA"/>
</dbReference>
<dbReference type="KEGG" id="crb:17897490"/>
<evidence type="ECO:0000313" key="3">
    <source>
        <dbReference type="Proteomes" id="UP000029121"/>
    </source>
</evidence>
<keyword evidence="1" id="KW-0812">Transmembrane</keyword>
<feature type="transmembrane region" description="Helical" evidence="1">
    <location>
        <begin position="172"/>
        <end position="203"/>
    </location>
</feature>